<keyword evidence="3" id="KW-0808">Transferase</keyword>
<organism evidence="9">
    <name type="scientific">Aureoumbra lagunensis</name>
    <dbReference type="NCBI Taxonomy" id="44058"/>
    <lineage>
        <taxon>Eukaryota</taxon>
        <taxon>Sar</taxon>
        <taxon>Stramenopiles</taxon>
        <taxon>Ochrophyta</taxon>
        <taxon>Pelagophyceae</taxon>
        <taxon>Pelagomonadales</taxon>
        <taxon>Aureoumbra</taxon>
    </lineage>
</organism>
<dbReference type="GO" id="GO:0016020">
    <property type="term" value="C:membrane"/>
    <property type="evidence" value="ECO:0007669"/>
    <property type="project" value="UniProtKB-SubCell"/>
</dbReference>
<evidence type="ECO:0000256" key="4">
    <source>
        <dbReference type="ARBA" id="ARBA00022692"/>
    </source>
</evidence>
<evidence type="ECO:0000256" key="5">
    <source>
        <dbReference type="ARBA" id="ARBA00022989"/>
    </source>
</evidence>
<keyword evidence="6 7" id="KW-0472">Membrane</keyword>
<evidence type="ECO:0000256" key="1">
    <source>
        <dbReference type="ARBA" id="ARBA00004141"/>
    </source>
</evidence>
<dbReference type="GO" id="GO:0016765">
    <property type="term" value="F:transferase activity, transferring alkyl or aryl (other than methyl) groups"/>
    <property type="evidence" value="ECO:0007669"/>
    <property type="project" value="InterPro"/>
</dbReference>
<dbReference type="NCBIfam" id="NF009525">
    <property type="entry name" value="PRK12887.1"/>
    <property type="match status" value="1"/>
</dbReference>
<evidence type="ECO:0000256" key="2">
    <source>
        <dbReference type="ARBA" id="ARBA00005985"/>
    </source>
</evidence>
<dbReference type="PANTHER" id="PTHR43009">
    <property type="entry name" value="HOMOGENTISATE SOLANESYLTRANSFERASE, CHLOROPLASTIC"/>
    <property type="match status" value="1"/>
</dbReference>
<feature type="chain" id="PRO_5031052887" description="Homogentisate phytyltransferase" evidence="8">
    <location>
        <begin position="17"/>
        <end position="357"/>
    </location>
</feature>
<evidence type="ECO:0008006" key="10">
    <source>
        <dbReference type="Google" id="ProtNLM"/>
    </source>
</evidence>
<dbReference type="Gene3D" id="1.10.357.140">
    <property type="entry name" value="UbiA prenyltransferase"/>
    <property type="match status" value="1"/>
</dbReference>
<feature type="transmembrane region" description="Helical" evidence="7">
    <location>
        <begin position="226"/>
        <end position="245"/>
    </location>
</feature>
<keyword evidence="4 7" id="KW-0812">Transmembrane</keyword>
<protein>
    <recommendedName>
        <fullName evidence="10">Homogentisate phytyltransferase</fullName>
    </recommendedName>
</protein>
<reference evidence="9" key="1">
    <citation type="submission" date="2021-01" db="EMBL/GenBank/DDBJ databases">
        <authorList>
            <person name="Corre E."/>
            <person name="Pelletier E."/>
            <person name="Niang G."/>
            <person name="Scheremetjew M."/>
            <person name="Finn R."/>
            <person name="Kale V."/>
            <person name="Holt S."/>
            <person name="Cochrane G."/>
            <person name="Meng A."/>
            <person name="Brown T."/>
            <person name="Cohen L."/>
        </authorList>
    </citation>
    <scope>NUCLEOTIDE SEQUENCE</scope>
    <source>
        <strain evidence="9">CCMP1510</strain>
    </source>
</reference>
<feature type="signal peptide" evidence="8">
    <location>
        <begin position="1"/>
        <end position="16"/>
    </location>
</feature>
<evidence type="ECO:0000256" key="8">
    <source>
        <dbReference type="SAM" id="SignalP"/>
    </source>
</evidence>
<sequence length="357" mass="39098">MLVVLVAFIVSKEAFALRSSPVRPILQRPISRVRRDAALSTNEIRLKKQIKTVWRFTRPHTLIGTIVSIPAVHALASPTFLACFTPTFWYCVLSALIPAMFVNVFITGLNQVHDADIDKINKPQLPIAAGDLSIKDGKILSWTSLALAAISTSVMMPTLPLLTVLIGSALLGAAYSAPPLRLKRWPLPAALCIITVRGALVNICFFFHACLHGFVQGTTARTSLEAYLYPITFFFAIFGFAIALLKDVPDTHGDAQFDVTTASTALGRHTVFSFATNILIVASAINSALFLAAAFYSSSLFFSFTRSMVGLALGFLAFDLQTKAAAVDPANDQAVTQFYMRLWNLFYASYFMLPFVR</sequence>
<feature type="transmembrane region" description="Helical" evidence="7">
    <location>
        <begin position="187"/>
        <end position="214"/>
    </location>
</feature>
<name>A0A7S3NGP1_9STRA</name>
<keyword evidence="8" id="KW-0732">Signal</keyword>
<feature type="transmembrane region" description="Helical" evidence="7">
    <location>
        <begin position="145"/>
        <end position="175"/>
    </location>
</feature>
<evidence type="ECO:0000313" key="9">
    <source>
        <dbReference type="EMBL" id="CAE0366534.1"/>
    </source>
</evidence>
<proteinExistence type="inferred from homology"/>
<feature type="transmembrane region" description="Helical" evidence="7">
    <location>
        <begin position="271"/>
        <end position="293"/>
    </location>
</feature>
<feature type="transmembrane region" description="Helical" evidence="7">
    <location>
        <begin position="87"/>
        <end position="109"/>
    </location>
</feature>
<feature type="transmembrane region" description="Helical" evidence="7">
    <location>
        <begin position="338"/>
        <end position="356"/>
    </location>
</feature>
<comment type="similarity">
    <text evidence="2">Belongs to the UbiA prenyltransferase family.</text>
</comment>
<dbReference type="Pfam" id="PF01040">
    <property type="entry name" value="UbiA"/>
    <property type="match status" value="1"/>
</dbReference>
<evidence type="ECO:0000256" key="6">
    <source>
        <dbReference type="ARBA" id="ARBA00023136"/>
    </source>
</evidence>
<gene>
    <name evidence="9" type="ORF">ALAG00032_LOCUS7281</name>
</gene>
<dbReference type="PANTHER" id="PTHR43009:SF7">
    <property type="entry name" value="HOMOGENTISATE GERANYLGERANYLTRANSFERASE, CHLOROPLASTIC"/>
    <property type="match status" value="1"/>
</dbReference>
<dbReference type="EMBL" id="HBIJ01010603">
    <property type="protein sequence ID" value="CAE0366534.1"/>
    <property type="molecule type" value="Transcribed_RNA"/>
</dbReference>
<accession>A0A7S3NGP1</accession>
<comment type="subcellular location">
    <subcellularLocation>
        <location evidence="1">Membrane</location>
        <topology evidence="1">Multi-pass membrane protein</topology>
    </subcellularLocation>
</comment>
<evidence type="ECO:0000256" key="3">
    <source>
        <dbReference type="ARBA" id="ARBA00022679"/>
    </source>
</evidence>
<feature type="transmembrane region" description="Helical" evidence="7">
    <location>
        <begin position="300"/>
        <end position="318"/>
    </location>
</feature>
<keyword evidence="5 7" id="KW-1133">Transmembrane helix</keyword>
<dbReference type="AlphaFoldDB" id="A0A7S3NGP1"/>
<dbReference type="InterPro" id="IPR044878">
    <property type="entry name" value="UbiA_sf"/>
</dbReference>
<dbReference type="InterPro" id="IPR000537">
    <property type="entry name" value="UbiA_prenyltransferase"/>
</dbReference>
<evidence type="ECO:0000256" key="7">
    <source>
        <dbReference type="SAM" id="Phobius"/>
    </source>
</evidence>